<dbReference type="GO" id="GO:0005829">
    <property type="term" value="C:cytosol"/>
    <property type="evidence" value="ECO:0007669"/>
    <property type="project" value="TreeGrafter"/>
</dbReference>
<reference evidence="3" key="1">
    <citation type="submission" date="2020-02" db="EMBL/GenBank/DDBJ databases">
        <authorList>
            <person name="Meier V. D."/>
        </authorList>
    </citation>
    <scope>NUCLEOTIDE SEQUENCE</scope>
    <source>
        <strain evidence="3">AVDCRST_MAG40</strain>
    </source>
</reference>
<comment type="similarity">
    <text evidence="1">Belongs to the UPF0045 family.</text>
</comment>
<evidence type="ECO:0000313" key="3">
    <source>
        <dbReference type="EMBL" id="CAA9335545.1"/>
    </source>
</evidence>
<dbReference type="Gene3D" id="3.30.70.930">
    <property type="match status" value="1"/>
</dbReference>
<dbReference type="PANTHER" id="PTHR33777:SF1">
    <property type="entry name" value="UPF0045 PROTEIN ECM15"/>
    <property type="match status" value="1"/>
</dbReference>
<evidence type="ECO:0000256" key="1">
    <source>
        <dbReference type="ARBA" id="ARBA00010272"/>
    </source>
</evidence>
<dbReference type="Pfam" id="PF01910">
    <property type="entry name" value="Thiamine_BP"/>
    <property type="match status" value="1"/>
</dbReference>
<dbReference type="AlphaFoldDB" id="A0A6J4LKR8"/>
<dbReference type="InterPro" id="IPR029756">
    <property type="entry name" value="MTH1187/YkoF-like"/>
</dbReference>
<feature type="domain" description="Thiamine-binding protein" evidence="2">
    <location>
        <begin position="4"/>
        <end position="92"/>
    </location>
</feature>
<organism evidence="3">
    <name type="scientific">uncultured Gemmatimonadaceae bacterium</name>
    <dbReference type="NCBI Taxonomy" id="246130"/>
    <lineage>
        <taxon>Bacteria</taxon>
        <taxon>Pseudomonadati</taxon>
        <taxon>Gemmatimonadota</taxon>
        <taxon>Gemmatimonadia</taxon>
        <taxon>Gemmatimonadales</taxon>
        <taxon>Gemmatimonadaceae</taxon>
        <taxon>environmental samples</taxon>
    </lineage>
</organism>
<dbReference type="PANTHER" id="PTHR33777">
    <property type="entry name" value="UPF0045 PROTEIN ECM15"/>
    <property type="match status" value="1"/>
</dbReference>
<sequence>MLFNFSIWPIAAGDKTAEAVAGVIDVIDRSGLPYQLTAMATLIEGEWHEVLPLITECELRTRERYGRTYCVLTVDSDARGAGGELSHDVREVERILGRPLRT</sequence>
<dbReference type="InterPro" id="IPR051614">
    <property type="entry name" value="UPF0045_domain"/>
</dbReference>
<dbReference type="EMBL" id="CADCTX010000633">
    <property type="protein sequence ID" value="CAA9335545.1"/>
    <property type="molecule type" value="Genomic_DNA"/>
</dbReference>
<gene>
    <name evidence="3" type="ORF">AVDCRST_MAG40-2124</name>
</gene>
<proteinExistence type="inferred from homology"/>
<dbReference type="InterPro" id="IPR002767">
    <property type="entry name" value="Thiamine_BP"/>
</dbReference>
<name>A0A6J4LKR8_9BACT</name>
<protein>
    <recommendedName>
        <fullName evidence="2">Thiamine-binding protein domain-containing protein</fullName>
    </recommendedName>
</protein>
<dbReference type="SUPFAM" id="SSF89957">
    <property type="entry name" value="MTH1187/YkoF-like"/>
    <property type="match status" value="1"/>
</dbReference>
<evidence type="ECO:0000259" key="2">
    <source>
        <dbReference type="Pfam" id="PF01910"/>
    </source>
</evidence>
<accession>A0A6J4LKR8</accession>